<evidence type="ECO:0000313" key="2">
    <source>
        <dbReference type="EMBL" id="KAF9453141.1"/>
    </source>
</evidence>
<accession>A0A9P6C5P5</accession>
<dbReference type="EMBL" id="MU151064">
    <property type="protein sequence ID" value="KAF9453141.1"/>
    <property type="molecule type" value="Genomic_DNA"/>
</dbReference>
<dbReference type="Proteomes" id="UP000807342">
    <property type="component" value="Unassembled WGS sequence"/>
</dbReference>
<keyword evidence="1" id="KW-0732">Signal</keyword>
<organism evidence="2 3">
    <name type="scientific">Macrolepiota fuliginosa MF-IS2</name>
    <dbReference type="NCBI Taxonomy" id="1400762"/>
    <lineage>
        <taxon>Eukaryota</taxon>
        <taxon>Fungi</taxon>
        <taxon>Dikarya</taxon>
        <taxon>Basidiomycota</taxon>
        <taxon>Agaricomycotina</taxon>
        <taxon>Agaricomycetes</taxon>
        <taxon>Agaricomycetidae</taxon>
        <taxon>Agaricales</taxon>
        <taxon>Agaricineae</taxon>
        <taxon>Agaricaceae</taxon>
        <taxon>Macrolepiota</taxon>
    </lineage>
</organism>
<feature type="non-terminal residue" evidence="2">
    <location>
        <position position="76"/>
    </location>
</feature>
<dbReference type="AlphaFoldDB" id="A0A9P6C5P5"/>
<proteinExistence type="predicted"/>
<comment type="caution">
    <text evidence="2">The sequence shown here is derived from an EMBL/GenBank/DDBJ whole genome shotgun (WGS) entry which is preliminary data.</text>
</comment>
<keyword evidence="3" id="KW-1185">Reference proteome</keyword>
<feature type="chain" id="PRO_5040391484" evidence="1">
    <location>
        <begin position="27"/>
        <end position="76"/>
    </location>
</feature>
<gene>
    <name evidence="2" type="ORF">P691DRAFT_802014</name>
</gene>
<feature type="signal peptide" evidence="1">
    <location>
        <begin position="1"/>
        <end position="26"/>
    </location>
</feature>
<protein>
    <submittedName>
        <fullName evidence="2">Uncharacterized protein</fullName>
    </submittedName>
</protein>
<evidence type="ECO:0000313" key="3">
    <source>
        <dbReference type="Proteomes" id="UP000807342"/>
    </source>
</evidence>
<name>A0A9P6C5P5_9AGAR</name>
<reference evidence="2" key="1">
    <citation type="submission" date="2020-11" db="EMBL/GenBank/DDBJ databases">
        <authorList>
            <consortium name="DOE Joint Genome Institute"/>
            <person name="Ahrendt S."/>
            <person name="Riley R."/>
            <person name="Andreopoulos W."/>
            <person name="Labutti K."/>
            <person name="Pangilinan J."/>
            <person name="Ruiz-Duenas F.J."/>
            <person name="Barrasa J.M."/>
            <person name="Sanchez-Garcia M."/>
            <person name="Camarero S."/>
            <person name="Miyauchi S."/>
            <person name="Serrano A."/>
            <person name="Linde D."/>
            <person name="Babiker R."/>
            <person name="Drula E."/>
            <person name="Ayuso-Fernandez I."/>
            <person name="Pacheco R."/>
            <person name="Padilla G."/>
            <person name="Ferreira P."/>
            <person name="Barriuso J."/>
            <person name="Kellner H."/>
            <person name="Castanera R."/>
            <person name="Alfaro M."/>
            <person name="Ramirez L."/>
            <person name="Pisabarro A.G."/>
            <person name="Kuo A."/>
            <person name="Tritt A."/>
            <person name="Lipzen A."/>
            <person name="He G."/>
            <person name="Yan M."/>
            <person name="Ng V."/>
            <person name="Cullen D."/>
            <person name="Martin F."/>
            <person name="Rosso M.-N."/>
            <person name="Henrissat B."/>
            <person name="Hibbett D."/>
            <person name="Martinez A.T."/>
            <person name="Grigoriev I.V."/>
        </authorList>
    </citation>
    <scope>NUCLEOTIDE SEQUENCE</scope>
    <source>
        <strain evidence="2">MF-IS2</strain>
    </source>
</reference>
<sequence>MGPMIQVYFVAKFLFSFLSCFGASTAKKLRRGALYPGGSYELKMHVFREGVLPDMKTLTDRCAVLRYEPFGNKFAV</sequence>
<evidence type="ECO:0000256" key="1">
    <source>
        <dbReference type="SAM" id="SignalP"/>
    </source>
</evidence>